<feature type="signal peptide" evidence="1">
    <location>
        <begin position="1"/>
        <end position="24"/>
    </location>
</feature>
<keyword evidence="1" id="KW-0732">Signal</keyword>
<keyword evidence="3" id="KW-1185">Reference proteome</keyword>
<name>U3P9S5_LEIXC</name>
<dbReference type="HOGENOM" id="CLU_1545726_0_0_11"/>
<dbReference type="EMBL" id="CP006734">
    <property type="protein sequence ID" value="AGW42279.1"/>
    <property type="molecule type" value="Genomic_DNA"/>
</dbReference>
<gene>
    <name evidence="2" type="ORF">O159_23180</name>
</gene>
<dbReference type="Proteomes" id="UP000016743">
    <property type="component" value="Chromosome"/>
</dbReference>
<dbReference type="AlphaFoldDB" id="U3P9S5"/>
<organism evidence="2 3">
    <name type="scientific">Leifsonia xyli subsp. cynodontis DSM 46306</name>
    <dbReference type="NCBI Taxonomy" id="1389489"/>
    <lineage>
        <taxon>Bacteria</taxon>
        <taxon>Bacillati</taxon>
        <taxon>Actinomycetota</taxon>
        <taxon>Actinomycetes</taxon>
        <taxon>Micrococcales</taxon>
        <taxon>Microbacteriaceae</taxon>
        <taxon>Leifsonia</taxon>
    </lineage>
</organism>
<feature type="chain" id="PRO_5038520117" description="DUF3558 domain-containing protein" evidence="1">
    <location>
        <begin position="25"/>
        <end position="173"/>
    </location>
</feature>
<dbReference type="PATRIC" id="fig|1389489.3.peg.2216"/>
<accession>U3P9S5</accession>
<dbReference type="eggNOG" id="ENOG5032IWJ">
    <property type="taxonomic scope" value="Bacteria"/>
</dbReference>
<evidence type="ECO:0000256" key="1">
    <source>
        <dbReference type="SAM" id="SignalP"/>
    </source>
</evidence>
<dbReference type="KEGG" id="lxy:O159_23180"/>
<evidence type="ECO:0000313" key="3">
    <source>
        <dbReference type="Proteomes" id="UP000016743"/>
    </source>
</evidence>
<reference evidence="2 3" key="1">
    <citation type="journal article" date="2013" name="Genome Announc.">
        <title>Complete Genome Sequence of Leifsonia xyli subsp. cynodontis Strain DSM46306, a Gram-Positive Bacterial Pathogen of Grasses.</title>
        <authorList>
            <person name="Monteiro-Vitorello C.B."/>
            <person name="Zerillo M.M."/>
            <person name="Van Sluys M.A."/>
            <person name="Camargo L.E."/>
            <person name="Kitajima J.P."/>
        </authorList>
    </citation>
    <scope>NUCLEOTIDE SEQUENCE [LARGE SCALE GENOMIC DNA]</scope>
    <source>
        <strain evidence="2 3">DSM 46306</strain>
    </source>
</reference>
<dbReference type="RefSeq" id="WP_021755742.1">
    <property type="nucleotide sequence ID" value="NC_022438.1"/>
</dbReference>
<dbReference type="OrthoDB" id="4946494at2"/>
<protein>
    <recommendedName>
        <fullName evidence="4">DUF3558 domain-containing protein</fullName>
    </recommendedName>
</protein>
<dbReference type="PROSITE" id="PS51257">
    <property type="entry name" value="PROKAR_LIPOPROTEIN"/>
    <property type="match status" value="1"/>
</dbReference>
<evidence type="ECO:0000313" key="2">
    <source>
        <dbReference type="EMBL" id="AGW42279.1"/>
    </source>
</evidence>
<proteinExistence type="predicted"/>
<evidence type="ECO:0008006" key="4">
    <source>
        <dbReference type="Google" id="ProtNLM"/>
    </source>
</evidence>
<sequence length="173" mass="17810">MNKSVLALALVGVLALAGCSTTPAAKPAHKTTSTPAAVSIGEDAGVIAIRIKGCEDVRVGDIAGGAPALLSTATCMLYGHTINVNSWASGRDSNIEPVLAGDARETYYARGDSWTVTLGDDPILQYQFTNQADKLLQAAFAGHTAGPVNLSVEQNVARAAVASLGGEVYHYVP</sequence>